<dbReference type="Gene3D" id="3.40.50.880">
    <property type="match status" value="1"/>
</dbReference>
<reference evidence="2 3" key="1">
    <citation type="submission" date="2015-05" db="EMBL/GenBank/DDBJ databases">
        <title>Distinctive expansion of gene families associated with plant cell wall degradation and secondary metabolism in the genomes of grapevine trunk pathogens.</title>
        <authorList>
            <person name="Lawrence D.P."/>
            <person name="Travadon R."/>
            <person name="Rolshausen P.E."/>
            <person name="Baumgartner K."/>
        </authorList>
    </citation>
    <scope>NUCLEOTIDE SEQUENCE [LARGE SCALE GENOMIC DNA]</scope>
    <source>
        <strain evidence="2">UCRPC4</strain>
    </source>
</reference>
<name>A0A0G2HFF4_PHACM</name>
<dbReference type="PANTHER" id="PTHR43130">
    <property type="entry name" value="ARAC-FAMILY TRANSCRIPTIONAL REGULATOR"/>
    <property type="match status" value="1"/>
</dbReference>
<dbReference type="OrthoDB" id="543156at2759"/>
<dbReference type="InterPro" id="IPR052158">
    <property type="entry name" value="INH-QAR"/>
</dbReference>
<protein>
    <submittedName>
        <fullName evidence="2">Putative family protein</fullName>
    </submittedName>
</protein>
<organism evidence="2 3">
    <name type="scientific">Phaeomoniella chlamydospora</name>
    <name type="common">Phaeoacremonium chlamydosporum</name>
    <dbReference type="NCBI Taxonomy" id="158046"/>
    <lineage>
        <taxon>Eukaryota</taxon>
        <taxon>Fungi</taxon>
        <taxon>Dikarya</taxon>
        <taxon>Ascomycota</taxon>
        <taxon>Pezizomycotina</taxon>
        <taxon>Eurotiomycetes</taxon>
        <taxon>Chaetothyriomycetidae</taxon>
        <taxon>Phaeomoniellales</taxon>
        <taxon>Phaeomoniellaceae</taxon>
        <taxon>Phaeomoniella</taxon>
    </lineage>
</organism>
<keyword evidence="3" id="KW-1185">Reference proteome</keyword>
<feature type="domain" description="DJ-1/PfpI" evidence="1">
    <location>
        <begin position="16"/>
        <end position="165"/>
    </location>
</feature>
<sequence length="299" mass="32573">MSAIAENGDGPQQVIQVLFALFPDFGTLDFTGPLEVFNYAQHDPKNPTSKAFETTICGPSPTLTSSHGLQIRTDISYETAHEDIGEYDILVVVGGIKGANKILEAKKPSELEPIKLIQAFARLQEEDPRKERSILGVCTGSLLLAQAGILQGLSATTHPEYAITMEIICQRQSLAGSGEHTTVMEQERYVVNNARFDLGENINENPFVLSKRPDGRRKSLARKGSNAWQESVKRRESIIKRAAMKLGGLRVITSGGVMSGVDASLYLVAAMVSHESATEIARVLEYAWQKGTTVEGVDV</sequence>
<dbReference type="Pfam" id="PF01965">
    <property type="entry name" value="DJ-1_PfpI"/>
    <property type="match status" value="1"/>
</dbReference>
<dbReference type="PANTHER" id="PTHR43130:SF3">
    <property type="entry name" value="HTH-TYPE TRANSCRIPTIONAL REGULATOR RV1931C"/>
    <property type="match status" value="1"/>
</dbReference>
<dbReference type="Proteomes" id="UP000053317">
    <property type="component" value="Unassembled WGS sequence"/>
</dbReference>
<proteinExistence type="predicted"/>
<gene>
    <name evidence="2" type="ORF">UCRPC4_g01187</name>
</gene>
<dbReference type="EMBL" id="LCWF01000027">
    <property type="protein sequence ID" value="KKY27205.1"/>
    <property type="molecule type" value="Genomic_DNA"/>
</dbReference>
<dbReference type="InterPro" id="IPR029062">
    <property type="entry name" value="Class_I_gatase-like"/>
</dbReference>
<comment type="caution">
    <text evidence="2">The sequence shown here is derived from an EMBL/GenBank/DDBJ whole genome shotgun (WGS) entry which is preliminary data.</text>
</comment>
<accession>A0A0G2HFF4</accession>
<evidence type="ECO:0000259" key="1">
    <source>
        <dbReference type="Pfam" id="PF01965"/>
    </source>
</evidence>
<dbReference type="SUPFAM" id="SSF52317">
    <property type="entry name" value="Class I glutamine amidotransferase-like"/>
    <property type="match status" value="1"/>
</dbReference>
<evidence type="ECO:0000313" key="3">
    <source>
        <dbReference type="Proteomes" id="UP000053317"/>
    </source>
</evidence>
<dbReference type="AlphaFoldDB" id="A0A0G2HFF4"/>
<dbReference type="InterPro" id="IPR002818">
    <property type="entry name" value="DJ-1/PfpI"/>
</dbReference>
<evidence type="ECO:0000313" key="2">
    <source>
        <dbReference type="EMBL" id="KKY27205.1"/>
    </source>
</evidence>
<reference evidence="2 3" key="2">
    <citation type="submission" date="2015-05" db="EMBL/GenBank/DDBJ databases">
        <authorList>
            <person name="Morales-Cruz A."/>
            <person name="Amrine K.C."/>
            <person name="Cantu D."/>
        </authorList>
    </citation>
    <scope>NUCLEOTIDE SEQUENCE [LARGE SCALE GENOMIC DNA]</scope>
    <source>
        <strain evidence="2">UCRPC4</strain>
    </source>
</reference>